<dbReference type="Pfam" id="PF11604">
    <property type="entry name" value="CusF_Ec"/>
    <property type="match status" value="1"/>
</dbReference>
<organism evidence="1 2">
    <name type="scientific">Paludibaculum fermentans</name>
    <dbReference type="NCBI Taxonomy" id="1473598"/>
    <lineage>
        <taxon>Bacteria</taxon>
        <taxon>Pseudomonadati</taxon>
        <taxon>Acidobacteriota</taxon>
        <taxon>Terriglobia</taxon>
        <taxon>Bryobacterales</taxon>
        <taxon>Bryobacteraceae</taxon>
        <taxon>Paludibaculum</taxon>
    </lineage>
</organism>
<name>A0A7S7NLN3_PALFE</name>
<dbReference type="InterPro" id="IPR042230">
    <property type="entry name" value="CusF_sf"/>
</dbReference>
<dbReference type="EMBL" id="CP063849">
    <property type="protein sequence ID" value="QOY85917.1"/>
    <property type="molecule type" value="Genomic_DNA"/>
</dbReference>
<dbReference type="RefSeq" id="WP_194447587.1">
    <property type="nucleotide sequence ID" value="NZ_CP063849.1"/>
</dbReference>
<dbReference type="Gene3D" id="2.40.50.320">
    <property type="entry name" value="Copper binding periplasmic protein CusF"/>
    <property type="match status" value="1"/>
</dbReference>
<proteinExistence type="predicted"/>
<dbReference type="Proteomes" id="UP000593892">
    <property type="component" value="Chromosome"/>
</dbReference>
<reference evidence="1 2" key="1">
    <citation type="submission" date="2020-10" db="EMBL/GenBank/DDBJ databases">
        <title>Complete genome sequence of Paludibaculum fermentans P105T, a facultatively anaerobic acidobacterium capable of dissimilatory Fe(III) reduction.</title>
        <authorList>
            <person name="Dedysh S.N."/>
            <person name="Beletsky A.V."/>
            <person name="Kulichevskaya I.S."/>
            <person name="Mardanov A.V."/>
            <person name="Ravin N.V."/>
        </authorList>
    </citation>
    <scope>NUCLEOTIDE SEQUENCE [LARGE SCALE GENOMIC DNA]</scope>
    <source>
        <strain evidence="1 2">P105</strain>
    </source>
</reference>
<accession>A0A7S7NLN3</accession>
<sequence length="105" mass="11742">MKRRSFVTAALAAVCTACAKKGENRFDYGEAKKKYELKGVVVNLKPEDRVVVVKHEKIGDWMEAMTMEFPVPSAEEFGKLKPGAAIRATVNVNDMFFWLTGITVE</sequence>
<evidence type="ECO:0000313" key="1">
    <source>
        <dbReference type="EMBL" id="QOY85917.1"/>
    </source>
</evidence>
<dbReference type="KEGG" id="pfer:IRI77_24275"/>
<dbReference type="AlphaFoldDB" id="A0A7S7NLN3"/>
<protein>
    <submittedName>
        <fullName evidence="1">Copper-binding protein</fullName>
    </submittedName>
</protein>
<keyword evidence="2" id="KW-1185">Reference proteome</keyword>
<dbReference type="InterPro" id="IPR021647">
    <property type="entry name" value="CusF_Ec"/>
</dbReference>
<evidence type="ECO:0000313" key="2">
    <source>
        <dbReference type="Proteomes" id="UP000593892"/>
    </source>
</evidence>
<gene>
    <name evidence="1" type="ORF">IRI77_24275</name>
</gene>